<keyword evidence="1" id="KW-0472">Membrane</keyword>
<organism evidence="2 3">
    <name type="scientific">Fodinicola feengrottensis</name>
    <dbReference type="NCBI Taxonomy" id="435914"/>
    <lineage>
        <taxon>Bacteria</taxon>
        <taxon>Bacillati</taxon>
        <taxon>Actinomycetota</taxon>
        <taxon>Actinomycetes</taxon>
        <taxon>Mycobacteriales</taxon>
        <taxon>Fodinicola</taxon>
    </lineage>
</organism>
<feature type="transmembrane region" description="Helical" evidence="1">
    <location>
        <begin position="55"/>
        <end position="78"/>
    </location>
</feature>
<sequence>MMPAKTVSSTRGAPGILWIANVLMYVQAVASLFVATVQLIQVVQLVRHGQDVPGLQYVGTVVDPLVAVALLISATFLVSKRSWARPLAFVVEAIGIMEGGLNMLSGHVQPVAAILIAVVVIVLLTRPPVGDWIAGRTVV</sequence>
<dbReference type="Proteomes" id="UP001500618">
    <property type="component" value="Unassembled WGS sequence"/>
</dbReference>
<feature type="transmembrane region" description="Helical" evidence="1">
    <location>
        <begin position="12"/>
        <end position="35"/>
    </location>
</feature>
<evidence type="ECO:0000313" key="3">
    <source>
        <dbReference type="Proteomes" id="UP001500618"/>
    </source>
</evidence>
<accession>A0ABN2IHV8</accession>
<gene>
    <name evidence="2" type="ORF">GCM10009765_63300</name>
</gene>
<reference evidence="2 3" key="1">
    <citation type="journal article" date="2019" name="Int. J. Syst. Evol. Microbiol.">
        <title>The Global Catalogue of Microorganisms (GCM) 10K type strain sequencing project: providing services to taxonomists for standard genome sequencing and annotation.</title>
        <authorList>
            <consortium name="The Broad Institute Genomics Platform"/>
            <consortium name="The Broad Institute Genome Sequencing Center for Infectious Disease"/>
            <person name="Wu L."/>
            <person name="Ma J."/>
        </authorList>
    </citation>
    <scope>NUCLEOTIDE SEQUENCE [LARGE SCALE GENOMIC DNA]</scope>
    <source>
        <strain evidence="2 3">JCM 14718</strain>
    </source>
</reference>
<protein>
    <submittedName>
        <fullName evidence="2">Uncharacterized protein</fullName>
    </submittedName>
</protein>
<evidence type="ECO:0000256" key="1">
    <source>
        <dbReference type="SAM" id="Phobius"/>
    </source>
</evidence>
<name>A0ABN2IHV8_9ACTN</name>
<keyword evidence="1" id="KW-0812">Transmembrane</keyword>
<keyword evidence="3" id="KW-1185">Reference proteome</keyword>
<evidence type="ECO:0000313" key="2">
    <source>
        <dbReference type="EMBL" id="GAA1705393.1"/>
    </source>
</evidence>
<dbReference type="EMBL" id="BAAANY010000030">
    <property type="protein sequence ID" value="GAA1705393.1"/>
    <property type="molecule type" value="Genomic_DNA"/>
</dbReference>
<keyword evidence="1" id="KW-1133">Transmembrane helix</keyword>
<dbReference type="RefSeq" id="WP_344313903.1">
    <property type="nucleotide sequence ID" value="NZ_BAAANY010000030.1"/>
</dbReference>
<comment type="caution">
    <text evidence="2">The sequence shown here is derived from an EMBL/GenBank/DDBJ whole genome shotgun (WGS) entry which is preliminary data.</text>
</comment>
<feature type="transmembrane region" description="Helical" evidence="1">
    <location>
        <begin position="111"/>
        <end position="129"/>
    </location>
</feature>
<proteinExistence type="predicted"/>